<dbReference type="Proteomes" id="UP000749559">
    <property type="component" value="Unassembled WGS sequence"/>
</dbReference>
<feature type="compositionally biased region" description="Polar residues" evidence="5">
    <location>
        <begin position="47"/>
        <end position="57"/>
    </location>
</feature>
<evidence type="ECO:0000256" key="2">
    <source>
        <dbReference type="ARBA" id="ARBA00004496"/>
    </source>
</evidence>
<dbReference type="CDD" id="cd00201">
    <property type="entry name" value="WW"/>
    <property type="match status" value="2"/>
</dbReference>
<dbReference type="EMBL" id="CAIIXF020000004">
    <property type="protein sequence ID" value="CAH1781784.1"/>
    <property type="molecule type" value="Genomic_DNA"/>
</dbReference>
<evidence type="ECO:0000256" key="4">
    <source>
        <dbReference type="ARBA" id="ARBA00023242"/>
    </source>
</evidence>
<dbReference type="InterPro" id="IPR001202">
    <property type="entry name" value="WW_dom"/>
</dbReference>
<feature type="compositionally biased region" description="Low complexity" evidence="5">
    <location>
        <begin position="157"/>
        <end position="176"/>
    </location>
</feature>
<feature type="compositionally biased region" description="Low complexity" evidence="5">
    <location>
        <begin position="234"/>
        <end position="266"/>
    </location>
</feature>
<dbReference type="FunFam" id="2.20.70.10:FF:000019">
    <property type="entry name" value="Putative transcriptional coactivator YAP1"/>
    <property type="match status" value="1"/>
</dbReference>
<dbReference type="SMART" id="SM00456">
    <property type="entry name" value="WW"/>
    <property type="match status" value="2"/>
</dbReference>
<evidence type="ECO:0000313" key="6">
    <source>
        <dbReference type="EMBL" id="CAH1781784.1"/>
    </source>
</evidence>
<keyword evidence="7" id="KW-1185">Reference proteome</keyword>
<comment type="caution">
    <text evidence="6">The sequence shown here is derived from an EMBL/GenBank/DDBJ whole genome shotgun (WGS) entry which is preliminary data.</text>
</comment>
<dbReference type="InterPro" id="IPR051583">
    <property type="entry name" value="YAP1"/>
</dbReference>
<dbReference type="GO" id="GO:0005634">
    <property type="term" value="C:nucleus"/>
    <property type="evidence" value="ECO:0007669"/>
    <property type="project" value="UniProtKB-SubCell"/>
</dbReference>
<sequence length="444" mass="49545">MDLQNHREVREEVDSKQGMEELFRVLNHPQKAQTLPYKQRNLPESFFNPQHGRNSASHSREGSTDSTNYHSNAVNSLPIVPVHTRSVSSPAAFQQTPLATPKPQTQHFRQHSVDTTLDGEAHLPPGWTSAIAQNGQKYFINHADQVTTWDDPRKILPSSSPAAAPAPQQATPNSSSTLGPLPPGWEQSVTPDGHVYFINHISKNTSWFDPRLTQSQQRSNIRTQLLTGSVPLYQQQQPQQQQPQQQQQTPSPQQPHIRQQLQQSPQGSTDYMKQLKMVQLERERLRAKEEALNKRVREMALLQGITVTTDNLTISSTPSAEPDLQSVNTTGIDPFLGQGGNTHNRENSADSGLGGMGTTYSLPRTPDDFLSNVDEMDATDGQKLQHNSEFNLDTMQGTLDMNASNTETNMDSDDLVPSLQEDISSELLQDVDLNPNKMDILTWL</sequence>
<reference evidence="6" key="1">
    <citation type="submission" date="2022-03" db="EMBL/GenBank/DDBJ databases">
        <authorList>
            <person name="Martin C."/>
        </authorList>
    </citation>
    <scope>NUCLEOTIDE SEQUENCE</scope>
</reference>
<comment type="subcellular location">
    <subcellularLocation>
        <location evidence="2">Cytoplasm</location>
    </subcellularLocation>
    <subcellularLocation>
        <location evidence="1">Nucleus</location>
    </subcellularLocation>
</comment>
<dbReference type="Pfam" id="PF00397">
    <property type="entry name" value="WW"/>
    <property type="match status" value="2"/>
</dbReference>
<keyword evidence="3" id="KW-0963">Cytoplasm</keyword>
<protein>
    <submittedName>
        <fullName evidence="6">Uncharacterized protein</fullName>
    </submittedName>
</protein>
<dbReference type="PANTHER" id="PTHR17616">
    <property type="entry name" value="YES-ASSOCIATED PROTEIN YAP1 FAMILY MEMBER"/>
    <property type="match status" value="1"/>
</dbReference>
<dbReference type="AlphaFoldDB" id="A0A8J1V1N4"/>
<evidence type="ECO:0000313" key="7">
    <source>
        <dbReference type="Proteomes" id="UP000749559"/>
    </source>
</evidence>
<feature type="region of interest" description="Disordered" evidence="5">
    <location>
        <begin position="30"/>
        <end position="72"/>
    </location>
</feature>
<dbReference type="Gene3D" id="2.20.70.10">
    <property type="match status" value="2"/>
</dbReference>
<dbReference type="GO" id="GO:0003713">
    <property type="term" value="F:transcription coactivator activity"/>
    <property type="evidence" value="ECO:0007669"/>
    <property type="project" value="TreeGrafter"/>
</dbReference>
<dbReference type="GO" id="GO:0035329">
    <property type="term" value="P:hippo signaling"/>
    <property type="evidence" value="ECO:0007669"/>
    <property type="project" value="TreeGrafter"/>
</dbReference>
<proteinExistence type="predicted"/>
<evidence type="ECO:0000256" key="1">
    <source>
        <dbReference type="ARBA" id="ARBA00004123"/>
    </source>
</evidence>
<dbReference type="Gene3D" id="6.20.430.10">
    <property type="match status" value="1"/>
</dbReference>
<dbReference type="PANTHER" id="PTHR17616:SF8">
    <property type="entry name" value="TRANSCRIPTIONAL COACTIVATOR YORKIE"/>
    <property type="match status" value="1"/>
</dbReference>
<dbReference type="OrthoDB" id="3045089at2759"/>
<dbReference type="GO" id="GO:0005737">
    <property type="term" value="C:cytoplasm"/>
    <property type="evidence" value="ECO:0007669"/>
    <property type="project" value="UniProtKB-SubCell"/>
</dbReference>
<dbReference type="PROSITE" id="PS50020">
    <property type="entry name" value="WW_DOMAIN_2"/>
    <property type="match status" value="2"/>
</dbReference>
<evidence type="ECO:0000256" key="5">
    <source>
        <dbReference type="SAM" id="MobiDB-lite"/>
    </source>
</evidence>
<dbReference type="PROSITE" id="PS01159">
    <property type="entry name" value="WW_DOMAIN_1"/>
    <property type="match status" value="2"/>
</dbReference>
<feature type="region of interest" description="Disordered" evidence="5">
    <location>
        <begin position="150"/>
        <end position="187"/>
    </location>
</feature>
<keyword evidence="4" id="KW-0539">Nucleus</keyword>
<gene>
    <name evidence="6" type="ORF">OFUS_LOCUS8309</name>
</gene>
<dbReference type="InterPro" id="IPR036020">
    <property type="entry name" value="WW_dom_sf"/>
</dbReference>
<evidence type="ECO:0000256" key="3">
    <source>
        <dbReference type="ARBA" id="ARBA00022490"/>
    </source>
</evidence>
<accession>A0A8J1V1N4</accession>
<feature type="region of interest" description="Disordered" evidence="5">
    <location>
        <begin position="337"/>
        <end position="356"/>
    </location>
</feature>
<dbReference type="SUPFAM" id="SSF51045">
    <property type="entry name" value="WW domain"/>
    <property type="match status" value="2"/>
</dbReference>
<organism evidence="6 7">
    <name type="scientific">Owenia fusiformis</name>
    <name type="common">Polychaete worm</name>
    <dbReference type="NCBI Taxonomy" id="6347"/>
    <lineage>
        <taxon>Eukaryota</taxon>
        <taxon>Metazoa</taxon>
        <taxon>Spiralia</taxon>
        <taxon>Lophotrochozoa</taxon>
        <taxon>Annelida</taxon>
        <taxon>Polychaeta</taxon>
        <taxon>Sedentaria</taxon>
        <taxon>Canalipalpata</taxon>
        <taxon>Sabellida</taxon>
        <taxon>Oweniida</taxon>
        <taxon>Oweniidae</taxon>
        <taxon>Owenia</taxon>
    </lineage>
</organism>
<name>A0A8J1V1N4_OWEFU</name>
<dbReference type="GO" id="GO:0045944">
    <property type="term" value="P:positive regulation of transcription by RNA polymerase II"/>
    <property type="evidence" value="ECO:0007669"/>
    <property type="project" value="TreeGrafter"/>
</dbReference>
<feature type="region of interest" description="Disordered" evidence="5">
    <location>
        <begin position="234"/>
        <end position="269"/>
    </location>
</feature>